<evidence type="ECO:0000259" key="6">
    <source>
        <dbReference type="Pfam" id="PF06546"/>
    </source>
</evidence>
<accession>A0A803W1Z2</accession>
<proteinExistence type="predicted"/>
<evidence type="ECO:0000256" key="4">
    <source>
        <dbReference type="SAM" id="MobiDB-lite"/>
    </source>
</evidence>
<feature type="transmembrane region" description="Helical" evidence="5">
    <location>
        <begin position="57"/>
        <end position="78"/>
    </location>
</feature>
<dbReference type="AlphaFoldDB" id="A0A803W1Z2"/>
<keyword evidence="2" id="KW-0346">Stress response</keyword>
<keyword evidence="5" id="KW-0812">Transmembrane</keyword>
<evidence type="ECO:0000256" key="5">
    <source>
        <dbReference type="SAM" id="Phobius"/>
    </source>
</evidence>
<feature type="transmembrane region" description="Helical" evidence="5">
    <location>
        <begin position="84"/>
        <end position="107"/>
    </location>
</feature>
<protein>
    <recommendedName>
        <fullName evidence="6">Vertebrate heat shock transcription factor C-terminal domain-containing protein</fullName>
    </recommendedName>
</protein>
<evidence type="ECO:0000313" key="7">
    <source>
        <dbReference type="Ensembl" id="ENSFALP00000028998.1"/>
    </source>
</evidence>
<feature type="transmembrane region" description="Helical" evidence="5">
    <location>
        <begin position="31"/>
        <end position="50"/>
    </location>
</feature>
<dbReference type="Proteomes" id="UP000016665">
    <property type="component" value="Unplaced"/>
</dbReference>
<sequence length="292" mass="32871">SHLFFPFVIPICYSHLLFLFIILIIPIIPIYYLHLLLLLFPFIIPVLPIIPDYNSCWLFLLFPFIISIYYSCNSHLLFSLFPSFQFIIPGIPIIPIYLLFPLFPFTFPVCPSRRSSPVIRIKEEPPSPTRSPQVEEPKNSGNSGNSETPLSPSTFIDSILRENDSGAAPGNPQSQEKCLSVACLDKNELNEHLDTIDSSLDNLQAMLSTHGFTSSHSRSQIPEFQFLIPNSRVPISNPKFPHSRVPAPALIPLCVPIPDPKFPSSRSHSGSDPAVRSHSRSQIPEFPIPFWL</sequence>
<name>A0A803W1Z2_FICAL</name>
<feature type="compositionally biased region" description="Polar residues" evidence="4">
    <location>
        <begin position="139"/>
        <end position="151"/>
    </location>
</feature>
<feature type="region of interest" description="Disordered" evidence="4">
    <location>
        <begin position="120"/>
        <end position="151"/>
    </location>
</feature>
<reference evidence="7" key="2">
    <citation type="submission" date="2025-09" db="UniProtKB">
        <authorList>
            <consortium name="Ensembl"/>
        </authorList>
    </citation>
    <scope>IDENTIFICATION</scope>
</reference>
<keyword evidence="8" id="KW-1185">Reference proteome</keyword>
<evidence type="ECO:0000256" key="3">
    <source>
        <dbReference type="ARBA" id="ARBA00023163"/>
    </source>
</evidence>
<organism evidence="7 8">
    <name type="scientific">Ficedula albicollis</name>
    <name type="common">Collared flycatcher</name>
    <name type="synonym">Muscicapa albicollis</name>
    <dbReference type="NCBI Taxonomy" id="59894"/>
    <lineage>
        <taxon>Eukaryota</taxon>
        <taxon>Metazoa</taxon>
        <taxon>Chordata</taxon>
        <taxon>Craniata</taxon>
        <taxon>Vertebrata</taxon>
        <taxon>Euteleostomi</taxon>
        <taxon>Archelosauria</taxon>
        <taxon>Archosauria</taxon>
        <taxon>Dinosauria</taxon>
        <taxon>Saurischia</taxon>
        <taxon>Theropoda</taxon>
        <taxon>Coelurosauria</taxon>
        <taxon>Aves</taxon>
        <taxon>Neognathae</taxon>
        <taxon>Neoaves</taxon>
        <taxon>Telluraves</taxon>
        <taxon>Australaves</taxon>
        <taxon>Passeriformes</taxon>
        <taxon>Muscicapidae</taxon>
        <taxon>Ficedula</taxon>
    </lineage>
</organism>
<keyword evidence="5" id="KW-0472">Membrane</keyword>
<keyword evidence="3" id="KW-0804">Transcription</keyword>
<dbReference type="InterPro" id="IPR010542">
    <property type="entry name" value="Vert_HSTF_C"/>
</dbReference>
<keyword evidence="1" id="KW-0805">Transcription regulation</keyword>
<evidence type="ECO:0000256" key="2">
    <source>
        <dbReference type="ARBA" id="ARBA00023016"/>
    </source>
</evidence>
<feature type="transmembrane region" description="Helical" evidence="5">
    <location>
        <begin position="7"/>
        <end position="25"/>
    </location>
</feature>
<feature type="domain" description="Vertebrate heat shock transcription factor C-terminal" evidence="6">
    <location>
        <begin position="114"/>
        <end position="213"/>
    </location>
</feature>
<dbReference type="Pfam" id="PF06546">
    <property type="entry name" value="Vert_HS_TF"/>
    <property type="match status" value="1"/>
</dbReference>
<evidence type="ECO:0000313" key="8">
    <source>
        <dbReference type="Proteomes" id="UP000016665"/>
    </source>
</evidence>
<keyword evidence="5" id="KW-1133">Transmembrane helix</keyword>
<dbReference type="Ensembl" id="ENSFALT00000044081.1">
    <property type="protein sequence ID" value="ENSFALP00000028998.1"/>
    <property type="gene ID" value="ENSFALG00000027501.1"/>
</dbReference>
<dbReference type="GO" id="GO:0003700">
    <property type="term" value="F:DNA-binding transcription factor activity"/>
    <property type="evidence" value="ECO:0007669"/>
    <property type="project" value="InterPro"/>
</dbReference>
<reference evidence="7" key="1">
    <citation type="submission" date="2025-08" db="UniProtKB">
        <authorList>
            <consortium name="Ensembl"/>
        </authorList>
    </citation>
    <scope>IDENTIFICATION</scope>
</reference>
<evidence type="ECO:0000256" key="1">
    <source>
        <dbReference type="ARBA" id="ARBA00023015"/>
    </source>
</evidence>
<dbReference type="GO" id="GO:0003677">
    <property type="term" value="F:DNA binding"/>
    <property type="evidence" value="ECO:0007669"/>
    <property type="project" value="InterPro"/>
</dbReference>